<organism evidence="2 3">
    <name type="scientific">Streptomyces guryensis</name>
    <dbReference type="NCBI Taxonomy" id="2886947"/>
    <lineage>
        <taxon>Bacteria</taxon>
        <taxon>Bacillati</taxon>
        <taxon>Actinomycetota</taxon>
        <taxon>Actinomycetes</taxon>
        <taxon>Kitasatosporales</taxon>
        <taxon>Streptomycetaceae</taxon>
        <taxon>Streptomyces</taxon>
    </lineage>
</organism>
<dbReference type="SUPFAM" id="SSF47240">
    <property type="entry name" value="Ferritin-like"/>
    <property type="match status" value="1"/>
</dbReference>
<evidence type="ECO:0000313" key="3">
    <source>
        <dbReference type="Proteomes" id="UP001108029"/>
    </source>
</evidence>
<reference evidence="2" key="1">
    <citation type="submission" date="2021-12" db="EMBL/GenBank/DDBJ databases">
        <authorList>
            <person name="Lee J.-H."/>
            <person name="Kim S.-B."/>
        </authorList>
    </citation>
    <scope>NUCLEOTIDE SEQUENCE</scope>
    <source>
        <strain evidence="2">NR30</strain>
    </source>
</reference>
<keyword evidence="3" id="KW-1185">Reference proteome</keyword>
<dbReference type="InterPro" id="IPR012348">
    <property type="entry name" value="RNR-like"/>
</dbReference>
<name>A0A9Q3VZ01_9ACTN</name>
<sequence length="319" mass="35936">MSSRWSTLLMDSADLTRLPEVPLGEVANHAESIFDQRLGPMALYRRWETQQWEAESVPLAADREEFEALPPMIRDKIRELVNTFVVGEYTGLDLLGPILGGCPDEQNLIYLGTQVADESRHTVLLAKIAVDLLGMEPDLRSMLPLIWAEMTAAHRELSVVEADLIRELADKPSDYSRWVRAVTHFHLITEGVLALNAQRNLIKGLRHRQVLPGLQAGFIAMARDESRHVSYGMHALRQGLREGCHDEVMDVLEHCAPLAVHIEQRGTRETPHARRTARELTRELERRLVQLDLPRTSIDHVLTVAARPFTPPSAEPADG</sequence>
<dbReference type="GO" id="GO:0009263">
    <property type="term" value="P:deoxyribonucleotide biosynthetic process"/>
    <property type="evidence" value="ECO:0007669"/>
    <property type="project" value="InterPro"/>
</dbReference>
<dbReference type="RefSeq" id="WP_232655135.1">
    <property type="nucleotide sequence ID" value="NZ_JAJSBI010000037.1"/>
</dbReference>
<accession>A0A9Q3VZ01</accession>
<dbReference type="InterPro" id="IPR009078">
    <property type="entry name" value="Ferritin-like_SF"/>
</dbReference>
<dbReference type="AlphaFoldDB" id="A0A9Q3VZ01"/>
<dbReference type="Pfam" id="PF00268">
    <property type="entry name" value="Ribonuc_red_sm"/>
    <property type="match status" value="1"/>
</dbReference>
<dbReference type="GO" id="GO:0016491">
    <property type="term" value="F:oxidoreductase activity"/>
    <property type="evidence" value="ECO:0007669"/>
    <property type="project" value="InterPro"/>
</dbReference>
<dbReference type="Gene3D" id="1.10.620.20">
    <property type="entry name" value="Ribonucleotide Reductase, subunit A"/>
    <property type="match status" value="1"/>
</dbReference>
<comment type="caution">
    <text evidence="2">The sequence shown here is derived from an EMBL/GenBank/DDBJ whole genome shotgun (WGS) entry which is preliminary data.</text>
</comment>
<evidence type="ECO:0000313" key="2">
    <source>
        <dbReference type="EMBL" id="MCD9880193.1"/>
    </source>
</evidence>
<comment type="cofactor">
    <cofactor evidence="1">
        <name>Fe cation</name>
        <dbReference type="ChEBI" id="CHEBI:24875"/>
    </cofactor>
</comment>
<dbReference type="EMBL" id="JAJSBI010000037">
    <property type="protein sequence ID" value="MCD9880193.1"/>
    <property type="molecule type" value="Genomic_DNA"/>
</dbReference>
<gene>
    <name evidence="2" type="ORF">LJ657_42900</name>
</gene>
<dbReference type="Proteomes" id="UP001108029">
    <property type="component" value="Unassembled WGS sequence"/>
</dbReference>
<proteinExistence type="predicted"/>
<dbReference type="InterPro" id="IPR000358">
    <property type="entry name" value="RNR_small_fam"/>
</dbReference>
<protein>
    <submittedName>
        <fullName evidence="2">Ribonucleotide-diphosphate reductase subunit beta</fullName>
    </submittedName>
</protein>
<evidence type="ECO:0000256" key="1">
    <source>
        <dbReference type="ARBA" id="ARBA00001962"/>
    </source>
</evidence>